<evidence type="ECO:0000259" key="7">
    <source>
        <dbReference type="PROSITE" id="PS51670"/>
    </source>
</evidence>
<comment type="caution">
    <text evidence="9">The sequence shown here is derived from an EMBL/GenBank/DDBJ whole genome shotgun (WGS) entry which is preliminary data.</text>
</comment>
<feature type="chain" id="PRO_5035765927" description="Protein OS-9 homolog" evidence="6">
    <location>
        <begin position="21"/>
        <end position="538"/>
    </location>
</feature>
<dbReference type="PANTHER" id="PTHR15414">
    <property type="entry name" value="OS-9-RELATED"/>
    <property type="match status" value="1"/>
</dbReference>
<evidence type="ECO:0008006" key="11">
    <source>
        <dbReference type="Google" id="ProtNLM"/>
    </source>
</evidence>
<reference evidence="9" key="1">
    <citation type="submission" date="2020-12" db="EMBL/GenBank/DDBJ databases">
        <authorList>
            <person name="Iha C."/>
        </authorList>
    </citation>
    <scope>NUCLEOTIDE SEQUENCE</scope>
</reference>
<evidence type="ECO:0000259" key="8">
    <source>
        <dbReference type="PROSITE" id="PS51914"/>
    </source>
</evidence>
<dbReference type="SMART" id="SM00254">
    <property type="entry name" value="ShKT"/>
    <property type="match status" value="1"/>
</dbReference>
<organism evidence="9 10">
    <name type="scientific">Ostreobium quekettii</name>
    <dbReference type="NCBI Taxonomy" id="121088"/>
    <lineage>
        <taxon>Eukaryota</taxon>
        <taxon>Viridiplantae</taxon>
        <taxon>Chlorophyta</taxon>
        <taxon>core chlorophytes</taxon>
        <taxon>Ulvophyceae</taxon>
        <taxon>TCBD clade</taxon>
        <taxon>Bryopsidales</taxon>
        <taxon>Ostreobineae</taxon>
        <taxon>Ostreobiaceae</taxon>
        <taxon>Ostreobium</taxon>
    </lineage>
</organism>
<name>A0A8S1J614_9CHLO</name>
<dbReference type="InterPro" id="IPR012913">
    <property type="entry name" value="OS9-like_dom"/>
</dbReference>
<evidence type="ECO:0000256" key="4">
    <source>
        <dbReference type="ARBA" id="ARBA00023157"/>
    </source>
</evidence>
<dbReference type="Proteomes" id="UP000708148">
    <property type="component" value="Unassembled WGS sequence"/>
</dbReference>
<dbReference type="Pfam" id="PF07915">
    <property type="entry name" value="PRKCSH"/>
    <property type="match status" value="1"/>
</dbReference>
<dbReference type="Pfam" id="PF01549">
    <property type="entry name" value="ShK"/>
    <property type="match status" value="1"/>
</dbReference>
<evidence type="ECO:0000313" key="9">
    <source>
        <dbReference type="EMBL" id="CAD7702626.1"/>
    </source>
</evidence>
<accession>A0A8S1J614</accession>
<protein>
    <recommendedName>
        <fullName evidence="11">Protein OS-9 homolog</fullName>
    </recommendedName>
</protein>
<dbReference type="PROSITE" id="PS51670">
    <property type="entry name" value="SHKT"/>
    <property type="match status" value="1"/>
</dbReference>
<dbReference type="Gene3D" id="2.70.130.10">
    <property type="entry name" value="Mannose-6-phosphate receptor binding domain"/>
    <property type="match status" value="1"/>
</dbReference>
<feature type="domain" description="MRH" evidence="8">
    <location>
        <begin position="397"/>
        <end position="525"/>
    </location>
</feature>
<dbReference type="InterPro" id="IPR009011">
    <property type="entry name" value="Man6P_isomerase_rcpt-bd_dom_sf"/>
</dbReference>
<evidence type="ECO:0000313" key="10">
    <source>
        <dbReference type="Proteomes" id="UP000708148"/>
    </source>
</evidence>
<dbReference type="PROSITE" id="PS51914">
    <property type="entry name" value="MRH"/>
    <property type="match status" value="1"/>
</dbReference>
<evidence type="ECO:0000256" key="5">
    <source>
        <dbReference type="SAM" id="MobiDB-lite"/>
    </source>
</evidence>
<feature type="signal peptide" evidence="6">
    <location>
        <begin position="1"/>
        <end position="20"/>
    </location>
</feature>
<keyword evidence="10" id="KW-1185">Reference proteome</keyword>
<gene>
    <name evidence="9" type="ORF">OSTQU699_LOCUS7983</name>
</gene>
<keyword evidence="3" id="KW-0256">Endoplasmic reticulum</keyword>
<evidence type="ECO:0000256" key="6">
    <source>
        <dbReference type="SAM" id="SignalP"/>
    </source>
</evidence>
<dbReference type="InterPro" id="IPR045149">
    <property type="entry name" value="OS-9-like"/>
</dbReference>
<feature type="domain" description="ShKT" evidence="7">
    <location>
        <begin position="269"/>
        <end position="310"/>
    </location>
</feature>
<evidence type="ECO:0000256" key="2">
    <source>
        <dbReference type="ARBA" id="ARBA00022729"/>
    </source>
</evidence>
<sequence>MLWTLYVAATLCLNLSIADAVTFTFDENSWTKSTWKDFKINRPKELWRVSDDPIVSKHLANLQDTGYSFISAQGPQSGLGSEGDMWSSEDVDARPGSDLEAELLSALNSLAASEAVLDPVCHSIVENTWRAGTAYAHNRQPITEDKVHWRLADVCPKVGEDVLERFALSKGPGQEWTPQTAHRYQLDRRRQGQPVTANEVKAVQLSCERLVKIRKDEFTKALYGGLVQYAAAVSAIVDRQDKGKSLESGSGEDETEGSSEEEPAQEEECVDRHQKCEKWADEGECQKNPNYMVGDSKGYVGNCRLSCGVCEPSTNIQRFGNLYLKRDEAHNLTQIGADLLKDAKMKACPEISTSLPRPPQRILLRPNQLHIIRMSAVSPPPPDASAVATALYNDLGGHCLYLNQGWWTYEVCFMTKIRQLHLDNSGGIATEHLIGSYREEALGKPGLLKIGEDEMSELGLPGQARSYVRHIYDGGAECTVNGKSVQRKAEVRIACSPRSATALAVKETSECEYMFTILVPGLCQLEDYQEDKSDHSEL</sequence>
<dbReference type="PANTHER" id="PTHR15414:SF0">
    <property type="entry name" value="ENDOPLASMIC RETICULUM LECTIN 1"/>
    <property type="match status" value="1"/>
</dbReference>
<dbReference type="GO" id="GO:0005788">
    <property type="term" value="C:endoplasmic reticulum lumen"/>
    <property type="evidence" value="ECO:0007669"/>
    <property type="project" value="TreeGrafter"/>
</dbReference>
<proteinExistence type="predicted"/>
<evidence type="ECO:0000256" key="3">
    <source>
        <dbReference type="ARBA" id="ARBA00022824"/>
    </source>
</evidence>
<feature type="region of interest" description="Disordered" evidence="5">
    <location>
        <begin position="241"/>
        <end position="270"/>
    </location>
</feature>
<keyword evidence="4" id="KW-1015">Disulfide bond</keyword>
<dbReference type="GO" id="GO:0030970">
    <property type="term" value="P:retrograde protein transport, ER to cytosol"/>
    <property type="evidence" value="ECO:0007669"/>
    <property type="project" value="TreeGrafter"/>
</dbReference>
<evidence type="ECO:0000256" key="1">
    <source>
        <dbReference type="ARBA" id="ARBA00004240"/>
    </source>
</evidence>
<dbReference type="OrthoDB" id="291007at2759"/>
<dbReference type="GO" id="GO:0030968">
    <property type="term" value="P:endoplasmic reticulum unfolded protein response"/>
    <property type="evidence" value="ECO:0007669"/>
    <property type="project" value="InterPro"/>
</dbReference>
<comment type="subcellular location">
    <subcellularLocation>
        <location evidence="1">Endoplasmic reticulum</location>
    </subcellularLocation>
</comment>
<feature type="compositionally biased region" description="Acidic residues" evidence="5">
    <location>
        <begin position="250"/>
        <end position="269"/>
    </location>
</feature>
<keyword evidence="2 6" id="KW-0732">Signal</keyword>
<dbReference type="InterPro" id="IPR003582">
    <property type="entry name" value="ShKT_dom"/>
</dbReference>
<dbReference type="AlphaFoldDB" id="A0A8S1J614"/>
<dbReference type="InterPro" id="IPR044865">
    <property type="entry name" value="MRH_dom"/>
</dbReference>
<dbReference type="EMBL" id="CAJHUC010001896">
    <property type="protein sequence ID" value="CAD7702626.1"/>
    <property type="molecule type" value="Genomic_DNA"/>
</dbReference>